<dbReference type="Gene3D" id="3.40.50.150">
    <property type="entry name" value="Vaccinia Virus protein VP39"/>
    <property type="match status" value="1"/>
</dbReference>
<feature type="domain" description="Methyltransferase type 11" evidence="2">
    <location>
        <begin position="60"/>
        <end position="108"/>
    </location>
</feature>
<dbReference type="InterPro" id="IPR013216">
    <property type="entry name" value="Methyltransf_11"/>
</dbReference>
<dbReference type="OrthoDB" id="6493506at2"/>
<dbReference type="InterPro" id="IPR029063">
    <property type="entry name" value="SAM-dependent_MTases_sf"/>
</dbReference>
<keyword evidence="1" id="KW-0175">Coiled coil</keyword>
<dbReference type="GO" id="GO:0008757">
    <property type="term" value="F:S-adenosylmethionine-dependent methyltransferase activity"/>
    <property type="evidence" value="ECO:0007669"/>
    <property type="project" value="InterPro"/>
</dbReference>
<evidence type="ECO:0000313" key="4">
    <source>
        <dbReference type="Proteomes" id="UP000186074"/>
    </source>
</evidence>
<dbReference type="CDD" id="cd02440">
    <property type="entry name" value="AdoMet_MTases"/>
    <property type="match status" value="1"/>
</dbReference>
<organism evidence="3 4">
    <name type="scientific">Poseidonibacter parvus</name>
    <dbReference type="NCBI Taxonomy" id="1850254"/>
    <lineage>
        <taxon>Bacteria</taxon>
        <taxon>Pseudomonadati</taxon>
        <taxon>Campylobacterota</taxon>
        <taxon>Epsilonproteobacteria</taxon>
        <taxon>Campylobacterales</taxon>
        <taxon>Arcobacteraceae</taxon>
        <taxon>Poseidonibacter</taxon>
    </lineage>
</organism>
<dbReference type="EMBL" id="CP019070">
    <property type="protein sequence ID" value="APW66496.1"/>
    <property type="molecule type" value="Genomic_DNA"/>
</dbReference>
<keyword evidence="4" id="KW-1185">Reference proteome</keyword>
<dbReference type="Pfam" id="PF03999">
    <property type="entry name" value="MAP65_ASE1"/>
    <property type="match status" value="1"/>
</dbReference>
<dbReference type="KEGG" id="alp:LPB137_11885"/>
<sequence length="512" mass="60544">MAHKEQIDFCEKVRELYPDYFKDTFVLDVGSLDINGNNQYLFERVKYIGVDIGEGKNVDIVQKAHELQFPEFTFDTIISTEMLEHDMYYEQSIKNMYRMLKSGGLFLFSCATEGRPEHGTRRSEPESAPLLQSDESWQDYYKNLVEDDIKITFGNDIEKYFYKYQFLVNKESHDLYFWGIKNGIYTKRNNLSHNIKNNHKELFNLLKFDEIYYLKQYLDIDKSIINPYEHFLNHGILEGRLPNKLAEDNSIFLNEIPFIKKILEYISELKNKLNIQKEENSNLNSTIQELSTQKDNLENEYNQKTQDIENLNKNMDEILNDLEIVKETKQLVIEEIEVEKEKNAKLVEENSNLNSTIQELSTQKDNLENEYNQKTQDIENLNKNMDEILNDLEIVKETKQLVIEEIEVEKEKNAKLVEENSNLNSTIQELSTQKDNLENEYNQKTQDIENLNKNMDEILNDLEIVKETKQLVIQEIEVEKEKNTKLVEENSSLTINIEELLSDIIHIKEMKK</sequence>
<evidence type="ECO:0000313" key="3">
    <source>
        <dbReference type="EMBL" id="APW66496.1"/>
    </source>
</evidence>
<dbReference type="AlphaFoldDB" id="A0A1P8KPN2"/>
<gene>
    <name evidence="3" type="ORF">LPB137_11885</name>
</gene>
<dbReference type="Proteomes" id="UP000186074">
    <property type="component" value="Chromosome"/>
</dbReference>
<feature type="coiled-coil region" evidence="1">
    <location>
        <begin position="259"/>
        <end position="468"/>
    </location>
</feature>
<accession>A0A1P8KPN2</accession>
<dbReference type="STRING" id="1850254.LPB137_11885"/>
<dbReference type="SUPFAM" id="SSF53335">
    <property type="entry name" value="S-adenosyl-L-methionine-dependent methyltransferases"/>
    <property type="match status" value="1"/>
</dbReference>
<protein>
    <recommendedName>
        <fullName evidence="2">Methyltransferase type 11 domain-containing protein</fullName>
    </recommendedName>
</protein>
<reference evidence="3 4" key="1">
    <citation type="submission" date="2017-01" db="EMBL/GenBank/DDBJ databases">
        <title>Genome sequencing of Arcobacter sp. LPB0137.</title>
        <authorList>
            <person name="Lee G.-W."/>
            <person name="Yi H."/>
        </authorList>
    </citation>
    <scope>NUCLEOTIDE SEQUENCE [LARGE SCALE GENOMIC DNA]</scope>
    <source>
        <strain evidence="3 4">LPB0137</strain>
    </source>
</reference>
<proteinExistence type="predicted"/>
<dbReference type="RefSeq" id="WP_076088333.1">
    <property type="nucleotide sequence ID" value="NZ_CP019070.1"/>
</dbReference>
<name>A0A1P8KPN2_9BACT</name>
<evidence type="ECO:0000256" key="1">
    <source>
        <dbReference type="SAM" id="Coils"/>
    </source>
</evidence>
<dbReference type="Gene3D" id="1.10.287.1490">
    <property type="match status" value="1"/>
</dbReference>
<dbReference type="Pfam" id="PF08241">
    <property type="entry name" value="Methyltransf_11"/>
    <property type="match status" value="1"/>
</dbReference>
<evidence type="ECO:0000259" key="2">
    <source>
        <dbReference type="Pfam" id="PF08241"/>
    </source>
</evidence>